<dbReference type="Proteomes" id="UP000290204">
    <property type="component" value="Unassembled WGS sequence"/>
</dbReference>
<dbReference type="Gene3D" id="2.60.40.10">
    <property type="entry name" value="Immunoglobulins"/>
    <property type="match status" value="1"/>
</dbReference>
<sequence>MPACLSMKKVLLFLVLAFCFTATAQRKMEKLNRGTVAVRVNSSSVFISWRLFGTETAATAFNIYRNGVKLNGTPITGATNYTDAVTANETYVVKAVVNGVEESNSMQATVWAKQYMQIPIQQPAGGTTPDAVAYTYTANDASVGDVDGDGEYEIILKWDPTNSKDNSQSGYTGNVYLDAYKMNGTRLWRIDLGINIRAGAHYTQFLVYDFDSDGKAEVACKTADGTKDGVGTIIGNATADYRNSSGYVLSGAEYLTVFNGLTGAAMDTKAYTPARGTVSSWGDSYGNRVDRFIAAVAYLDGISPSMVFGRGYYTRLVRSAWDFKNGQLTQRWIFDSNTSGNGSYAGMGNHQMTVGDANGDGKDEVYNGSSAVNYDGTGFFANGLGHGDALHMTDMDPDRPGLEIWQCYEEESKYAGKGLRMLDAKTGQSLWGINTTGDIGRALAADIDPRYKGYECWGTGTLQDCKGNQIATSRPSIDHVVWWDGDLLREILDGDVLDKWNYNTNSSNRLLTLYQAGLGYGGSNNSTKKNPCLTADLLGDWREEIILRSTDQQFLNIYTTVNETTHRIYTLMHDPQYRLAIAWQNSAYNQPPHPGFYLGEEMSAPPTPNIQLVENITTAVNNLQRELIAVDVFPNPAVKTFRIKANGNFTFHIYDAGGKLQQQGTAINQTETGAELGAGIYFIKVMSKKQTATIKIIKQ</sequence>
<dbReference type="InterPro" id="IPR028994">
    <property type="entry name" value="Integrin_alpha_N"/>
</dbReference>
<dbReference type="PANTHER" id="PTHR43118">
    <property type="entry name" value="RHAMNOGALACTURONAN LYASE (EUROFUNG)"/>
    <property type="match status" value="1"/>
</dbReference>
<dbReference type="InterPro" id="IPR034641">
    <property type="entry name" value="RGL11"/>
</dbReference>
<evidence type="ECO:0000313" key="6">
    <source>
        <dbReference type="Proteomes" id="UP000290204"/>
    </source>
</evidence>
<dbReference type="Pfam" id="PF18370">
    <property type="entry name" value="RGI_lyase"/>
    <property type="match status" value="1"/>
</dbReference>
<dbReference type="EMBL" id="SDHW01000001">
    <property type="protein sequence ID" value="RXK61765.1"/>
    <property type="molecule type" value="Genomic_DNA"/>
</dbReference>
<keyword evidence="6" id="KW-1185">Reference proteome</keyword>
<feature type="domain" description="Secretion system C-terminal sorting" evidence="3">
    <location>
        <begin position="632"/>
        <end position="697"/>
    </location>
</feature>
<evidence type="ECO:0000259" key="2">
    <source>
        <dbReference type="Pfam" id="PF18370"/>
    </source>
</evidence>
<dbReference type="SUPFAM" id="SSF69318">
    <property type="entry name" value="Integrin alpha N-terminal domain"/>
    <property type="match status" value="1"/>
</dbReference>
<dbReference type="InterPro" id="IPR026444">
    <property type="entry name" value="Secre_tail"/>
</dbReference>
<dbReference type="InterPro" id="IPR013783">
    <property type="entry name" value="Ig-like_fold"/>
</dbReference>
<reference evidence="5 6" key="1">
    <citation type="submission" date="2019-01" db="EMBL/GenBank/DDBJ databases">
        <title>Lacibacter sp. strain TTM-7.</title>
        <authorList>
            <person name="Chen W.-M."/>
        </authorList>
    </citation>
    <scope>NUCLEOTIDE SEQUENCE [LARGE SCALE GENOMIC DNA]</scope>
    <source>
        <strain evidence="5 6">TTM-7</strain>
    </source>
</reference>
<evidence type="ECO:0000256" key="1">
    <source>
        <dbReference type="SAM" id="SignalP"/>
    </source>
</evidence>
<accession>A0A4Q1CM23</accession>
<dbReference type="InterPro" id="IPR049366">
    <property type="entry name" value="RGL11_C"/>
</dbReference>
<feature type="chain" id="PRO_5020529626" evidence="1">
    <location>
        <begin position="25"/>
        <end position="699"/>
    </location>
</feature>
<dbReference type="PANTHER" id="PTHR43118:SF1">
    <property type="entry name" value="RHAMNOGALACTURONAN LYASE (EUROFUNG)"/>
    <property type="match status" value="1"/>
</dbReference>
<name>A0A4Q1CM23_9BACT</name>
<protein>
    <submittedName>
        <fullName evidence="5">T9SS type A sorting domain-containing protein</fullName>
    </submittedName>
</protein>
<dbReference type="CDD" id="cd10318">
    <property type="entry name" value="RGL11"/>
    <property type="match status" value="1"/>
</dbReference>
<dbReference type="NCBIfam" id="TIGR04183">
    <property type="entry name" value="Por_Secre_tail"/>
    <property type="match status" value="1"/>
</dbReference>
<gene>
    <name evidence="5" type="ORF">ESA94_01760</name>
</gene>
<proteinExistence type="predicted"/>
<feature type="domain" description="Rhamnogalacturonan I lyase beta-sheet" evidence="2">
    <location>
        <begin position="26"/>
        <end position="111"/>
    </location>
</feature>
<dbReference type="OrthoDB" id="9802318at2"/>
<evidence type="ECO:0000259" key="3">
    <source>
        <dbReference type="Pfam" id="PF18962"/>
    </source>
</evidence>
<dbReference type="InterPro" id="IPR041624">
    <property type="entry name" value="RGI_lyase"/>
</dbReference>
<comment type="caution">
    <text evidence="5">The sequence shown here is derived from an EMBL/GenBank/DDBJ whole genome shotgun (WGS) entry which is preliminary data.</text>
</comment>
<evidence type="ECO:0000313" key="5">
    <source>
        <dbReference type="EMBL" id="RXK61765.1"/>
    </source>
</evidence>
<dbReference type="Pfam" id="PF21348">
    <property type="entry name" value="RGL11_C"/>
    <property type="match status" value="1"/>
</dbReference>
<feature type="domain" description="Rhamnogalacturonan lyase family 11 C-terminal" evidence="4">
    <location>
        <begin position="115"/>
        <end position="608"/>
    </location>
</feature>
<evidence type="ECO:0000259" key="4">
    <source>
        <dbReference type="Pfam" id="PF21348"/>
    </source>
</evidence>
<feature type="signal peptide" evidence="1">
    <location>
        <begin position="1"/>
        <end position="24"/>
    </location>
</feature>
<keyword evidence="1" id="KW-0732">Signal</keyword>
<organism evidence="5 6">
    <name type="scientific">Lacibacter luteus</name>
    <dbReference type="NCBI Taxonomy" id="2508719"/>
    <lineage>
        <taxon>Bacteria</taxon>
        <taxon>Pseudomonadati</taxon>
        <taxon>Bacteroidota</taxon>
        <taxon>Chitinophagia</taxon>
        <taxon>Chitinophagales</taxon>
        <taxon>Chitinophagaceae</taxon>
        <taxon>Lacibacter</taxon>
    </lineage>
</organism>
<dbReference type="AlphaFoldDB" id="A0A4Q1CM23"/>
<dbReference type="Pfam" id="PF18962">
    <property type="entry name" value="Por_Secre_tail"/>
    <property type="match status" value="1"/>
</dbReference>